<dbReference type="Pfam" id="PF07362">
    <property type="entry name" value="CcdA"/>
    <property type="match status" value="1"/>
</dbReference>
<proteinExistence type="predicted"/>
<keyword evidence="1" id="KW-1277">Toxin-antitoxin system</keyword>
<evidence type="ECO:0008006" key="4">
    <source>
        <dbReference type="Google" id="ProtNLM"/>
    </source>
</evidence>
<reference evidence="2 3" key="1">
    <citation type="submission" date="2014-10" db="EMBL/GenBank/DDBJ databases">
        <title>Genome sequence of Ponticoccus sp. strain UMTAT08 isolated from clonal culture of toxic dinoflagellate Alexandrium tamiyavanichii.</title>
        <authorList>
            <person name="Gan H.Y."/>
            <person name="Muhd D.-D."/>
            <person name="Mohd Noor M.E."/>
            <person name="Yeong Y.S."/>
            <person name="Usup G."/>
        </authorList>
    </citation>
    <scope>NUCLEOTIDE SEQUENCE [LARGE SCALE GENOMIC DNA]</scope>
    <source>
        <strain evidence="2 3">UMTAT08</strain>
    </source>
</reference>
<dbReference type="InterPro" id="IPR009956">
    <property type="entry name" value="Post-segregation_anti-tox_CcdA"/>
</dbReference>
<protein>
    <recommendedName>
        <fullName evidence="4">Post-segregation antitoxin CcdA</fullName>
    </recommendedName>
</protein>
<keyword evidence="3" id="KW-1185">Reference proteome</keyword>
<organism evidence="2 3">
    <name type="scientific">Mameliella alba</name>
    <dbReference type="NCBI Taxonomy" id="561184"/>
    <lineage>
        <taxon>Bacteria</taxon>
        <taxon>Pseudomonadati</taxon>
        <taxon>Pseudomonadota</taxon>
        <taxon>Alphaproteobacteria</taxon>
        <taxon>Rhodobacterales</taxon>
        <taxon>Roseobacteraceae</taxon>
        <taxon>Mameliella</taxon>
    </lineage>
</organism>
<evidence type="ECO:0000313" key="2">
    <source>
        <dbReference type="EMBL" id="KHQ50188.1"/>
    </source>
</evidence>
<gene>
    <name evidence="2" type="ORF">OA50_05308</name>
</gene>
<sequence>MPIASKRKTSLTLDATVLDDARDLGINVSAVADRALREAVAEARRNRWLEDNAEVFAAQADWHERNGHPLADILVSSAAASWKE</sequence>
<comment type="caution">
    <text evidence="2">The sequence shown here is derived from an EMBL/GenBank/DDBJ whole genome shotgun (WGS) entry which is preliminary data.</text>
</comment>
<dbReference type="EMBL" id="JSUQ01000030">
    <property type="protein sequence ID" value="KHQ50188.1"/>
    <property type="molecule type" value="Genomic_DNA"/>
</dbReference>
<name>A0A0B3RTT3_9RHOB</name>
<accession>A0A0B3RTT3</accession>
<dbReference type="AlphaFoldDB" id="A0A0B3RTT3"/>
<dbReference type="PATRIC" id="fig|1515334.3.peg.5319"/>
<evidence type="ECO:0000313" key="3">
    <source>
        <dbReference type="Proteomes" id="UP000030960"/>
    </source>
</evidence>
<evidence type="ECO:0000256" key="1">
    <source>
        <dbReference type="ARBA" id="ARBA00022649"/>
    </source>
</evidence>
<dbReference type="OrthoDB" id="7191115at2"/>
<dbReference type="Proteomes" id="UP000030960">
    <property type="component" value="Unassembled WGS sequence"/>
</dbReference>